<dbReference type="AlphaFoldDB" id="A0A556QKA8"/>
<evidence type="ECO:0000256" key="3">
    <source>
        <dbReference type="ARBA" id="ARBA00022840"/>
    </source>
</evidence>
<protein>
    <submittedName>
        <fullName evidence="7">ABC transporter ATP-binding protein</fullName>
    </submittedName>
</protein>
<gene>
    <name evidence="7" type="ORF">FPL22_13335</name>
</gene>
<dbReference type="InterPro" id="IPR027417">
    <property type="entry name" value="P-loop_NTPase"/>
</dbReference>
<keyword evidence="1" id="KW-0813">Transport</keyword>
<dbReference type="PROSITE" id="PS00211">
    <property type="entry name" value="ABC_TRANSPORTER_1"/>
    <property type="match status" value="1"/>
</dbReference>
<dbReference type="Proteomes" id="UP000315648">
    <property type="component" value="Unassembled WGS sequence"/>
</dbReference>
<dbReference type="PANTHER" id="PTHR42794:SF1">
    <property type="entry name" value="HEMIN IMPORT ATP-BINDING PROTEIN HMUV"/>
    <property type="match status" value="1"/>
</dbReference>
<dbReference type="Gene3D" id="3.40.50.300">
    <property type="entry name" value="P-loop containing nucleotide triphosphate hydrolases"/>
    <property type="match status" value="1"/>
</dbReference>
<evidence type="ECO:0000313" key="7">
    <source>
        <dbReference type="EMBL" id="TSJ77080.1"/>
    </source>
</evidence>
<dbReference type="InterPro" id="IPR017871">
    <property type="entry name" value="ABC_transporter-like_CS"/>
</dbReference>
<dbReference type="SUPFAM" id="SSF52540">
    <property type="entry name" value="P-loop containing nucleoside triphosphate hydrolases"/>
    <property type="match status" value="1"/>
</dbReference>
<comment type="caution">
    <text evidence="7">The sequence shown here is derived from an EMBL/GenBank/DDBJ whole genome shotgun (WGS) entry which is preliminary data.</text>
</comment>
<dbReference type="GO" id="GO:0016887">
    <property type="term" value="F:ATP hydrolysis activity"/>
    <property type="evidence" value="ECO:0007669"/>
    <property type="project" value="InterPro"/>
</dbReference>
<evidence type="ECO:0000259" key="6">
    <source>
        <dbReference type="PROSITE" id="PS50893"/>
    </source>
</evidence>
<dbReference type="GO" id="GO:0005524">
    <property type="term" value="F:ATP binding"/>
    <property type="evidence" value="ECO:0007669"/>
    <property type="project" value="UniProtKB-KW"/>
</dbReference>
<keyword evidence="4" id="KW-1278">Translocase</keyword>
<organism evidence="7 8">
    <name type="scientific">Rariglobus hedericola</name>
    <dbReference type="NCBI Taxonomy" id="2597822"/>
    <lineage>
        <taxon>Bacteria</taxon>
        <taxon>Pseudomonadati</taxon>
        <taxon>Verrucomicrobiota</taxon>
        <taxon>Opitutia</taxon>
        <taxon>Opitutales</taxon>
        <taxon>Opitutaceae</taxon>
        <taxon>Rariglobus</taxon>
    </lineage>
</organism>
<dbReference type="CDD" id="cd03214">
    <property type="entry name" value="ABC_Iron-Siderophores_B12_Hemin"/>
    <property type="match status" value="1"/>
</dbReference>
<dbReference type="PROSITE" id="PS50893">
    <property type="entry name" value="ABC_TRANSPORTER_2"/>
    <property type="match status" value="1"/>
</dbReference>
<comment type="function">
    <text evidence="5">Part of the ABC transporter complex HmuTUV involved in hemin import. Responsible for energy coupling to the transport system.</text>
</comment>
<evidence type="ECO:0000256" key="2">
    <source>
        <dbReference type="ARBA" id="ARBA00022741"/>
    </source>
</evidence>
<keyword evidence="2" id="KW-0547">Nucleotide-binding</keyword>
<sequence>MNALTLKNVSVAGRLTDVSLELPGGALVGLVGPNGSGKSTLLQAAAGLLPMSAGEVSWGEVKVEKVAIMERARRLAWVPQEARFEFGFSVRAVVQQGRYAHGDDDTGVEAALTRFDLMGLAERPVNQLSGGERQRVMLARALVTGAKLQLWDEPLASLDPRHGLEVLMLANELKEVGTTVVMSLHDLRVAHCLDLVVVLSGRKVRAVGKPREVLTPELLREVFGVTARMGETLILELS</sequence>
<proteinExistence type="predicted"/>
<evidence type="ECO:0000313" key="8">
    <source>
        <dbReference type="Proteomes" id="UP000315648"/>
    </source>
</evidence>
<feature type="domain" description="ABC transporter" evidence="6">
    <location>
        <begin position="4"/>
        <end position="226"/>
    </location>
</feature>
<dbReference type="PANTHER" id="PTHR42794">
    <property type="entry name" value="HEMIN IMPORT ATP-BINDING PROTEIN HMUV"/>
    <property type="match status" value="1"/>
</dbReference>
<evidence type="ECO:0000256" key="1">
    <source>
        <dbReference type="ARBA" id="ARBA00022448"/>
    </source>
</evidence>
<dbReference type="RefSeq" id="WP_144230901.1">
    <property type="nucleotide sequence ID" value="NZ_CBCRVV010000011.1"/>
</dbReference>
<evidence type="ECO:0000256" key="4">
    <source>
        <dbReference type="ARBA" id="ARBA00022967"/>
    </source>
</evidence>
<dbReference type="OrthoDB" id="9799337at2"/>
<evidence type="ECO:0000256" key="5">
    <source>
        <dbReference type="ARBA" id="ARBA00037066"/>
    </source>
</evidence>
<name>A0A556QKA8_9BACT</name>
<dbReference type="InterPro" id="IPR003439">
    <property type="entry name" value="ABC_transporter-like_ATP-bd"/>
</dbReference>
<keyword evidence="3 7" id="KW-0067">ATP-binding</keyword>
<accession>A0A556QKA8</accession>
<keyword evidence="8" id="KW-1185">Reference proteome</keyword>
<reference evidence="7 8" key="1">
    <citation type="submission" date="2019-07" db="EMBL/GenBank/DDBJ databases">
        <title>Description of 53C-WASEF.</title>
        <authorList>
            <person name="Pitt A."/>
            <person name="Hahn M.W."/>
        </authorList>
    </citation>
    <scope>NUCLEOTIDE SEQUENCE [LARGE SCALE GENOMIC DNA]</scope>
    <source>
        <strain evidence="7 8">53C-WASEF</strain>
    </source>
</reference>
<dbReference type="Pfam" id="PF00005">
    <property type="entry name" value="ABC_tran"/>
    <property type="match status" value="1"/>
</dbReference>
<dbReference type="InterPro" id="IPR003593">
    <property type="entry name" value="AAA+_ATPase"/>
</dbReference>
<dbReference type="SMART" id="SM00382">
    <property type="entry name" value="AAA"/>
    <property type="match status" value="1"/>
</dbReference>
<dbReference type="EMBL" id="VMBG01000002">
    <property type="protein sequence ID" value="TSJ77080.1"/>
    <property type="molecule type" value="Genomic_DNA"/>
</dbReference>